<organism evidence="1 2">
    <name type="scientific">Geochorda subterranea</name>
    <dbReference type="NCBI Taxonomy" id="3109564"/>
    <lineage>
        <taxon>Bacteria</taxon>
        <taxon>Bacillati</taxon>
        <taxon>Bacillota</taxon>
        <taxon>Limnochordia</taxon>
        <taxon>Limnochordales</taxon>
        <taxon>Geochordaceae</taxon>
        <taxon>Geochorda</taxon>
    </lineage>
</organism>
<dbReference type="EMBL" id="CP141614">
    <property type="protein sequence ID" value="WRP15669.1"/>
    <property type="molecule type" value="Genomic_DNA"/>
</dbReference>
<name>A0ABZ1BS82_9FIRM</name>
<gene>
    <name evidence="1" type="ORF">VLY81_05780</name>
</gene>
<sequence>MIRLGAWRRHRQPIGRRLHEMGRWMDGRGFRLEVDEEAAGDYVFFVCRGGPDSLEAAWTPIVRSQLASAIAELMVGPMATRWLTRWLTVEARARRYSMGIGVRERALQMARQLVEAPPLEATVSVVPPPARAAAGVGPGSGVPGTSTLAGNLGRWQAHLSRCLLEALTAHPLVVVESVACFPAPSFVGALRRAAAAVVQELVAEREEHRAALPWRSLWMGPPPRAYEVHLFRSADGGYQLLDRWGEPAGRRWLGDAAREAASEETVVAHLVRLGPRRIVLHLSEEAPVQAAVRSAFPGRVHTCHGCPRCMLARRGQEVPGPSR</sequence>
<proteinExistence type="predicted"/>
<evidence type="ECO:0000313" key="1">
    <source>
        <dbReference type="EMBL" id="WRP15669.1"/>
    </source>
</evidence>
<keyword evidence="2" id="KW-1185">Reference proteome</keyword>
<evidence type="ECO:0000313" key="2">
    <source>
        <dbReference type="Proteomes" id="UP001333102"/>
    </source>
</evidence>
<reference evidence="2" key="1">
    <citation type="submission" date="2023-12" db="EMBL/GenBank/DDBJ databases">
        <title>Novel isolates from deep terrestrial aquifers shed light on the physiology and ecology of the class Limnochordia.</title>
        <authorList>
            <person name="Karnachuk O.V."/>
            <person name="Lukina A.P."/>
            <person name="Avakyan M.R."/>
            <person name="Kadnikov V."/>
            <person name="Begmatov S."/>
            <person name="Beletsky A.V."/>
            <person name="Mardanov A.V."/>
            <person name="Ravin N.V."/>
        </authorList>
    </citation>
    <scope>NUCLEOTIDE SEQUENCE [LARGE SCALE GENOMIC DNA]</scope>
    <source>
        <strain evidence="2">LN</strain>
    </source>
</reference>
<protein>
    <submittedName>
        <fullName evidence="1">Uncharacterized protein</fullName>
    </submittedName>
</protein>
<dbReference type="RefSeq" id="WP_324670075.1">
    <property type="nucleotide sequence ID" value="NZ_CP141614.1"/>
</dbReference>
<accession>A0ABZ1BS82</accession>
<dbReference type="Proteomes" id="UP001333102">
    <property type="component" value="Chromosome"/>
</dbReference>